<evidence type="ECO:0000256" key="7">
    <source>
        <dbReference type="ARBA" id="ARBA00022777"/>
    </source>
</evidence>
<dbReference type="CDD" id="cd00006">
    <property type="entry name" value="PTS_IIA_man"/>
    <property type="match status" value="1"/>
</dbReference>
<keyword evidence="6" id="KW-0598">Phosphotransferase system</keyword>
<dbReference type="PROSITE" id="PS51096">
    <property type="entry name" value="PTS_EIIA_TYPE_4"/>
    <property type="match status" value="1"/>
</dbReference>
<dbReference type="PANTHER" id="PTHR33799">
    <property type="entry name" value="PTS PERMEASE-RELATED-RELATED"/>
    <property type="match status" value="1"/>
</dbReference>
<reference evidence="11 12" key="1">
    <citation type="journal article" date="2019" name="Nat. Med.">
        <title>A library of human gut bacterial isolates paired with longitudinal multiomics data enables mechanistic microbiome research.</title>
        <authorList>
            <person name="Poyet M."/>
            <person name="Groussin M."/>
            <person name="Gibbons S.M."/>
            <person name="Avila-Pacheco J."/>
            <person name="Jiang X."/>
            <person name="Kearney S.M."/>
            <person name="Perrotta A.R."/>
            <person name="Berdy B."/>
            <person name="Zhao S."/>
            <person name="Lieberman T.D."/>
            <person name="Swanson P.K."/>
            <person name="Smith M."/>
            <person name="Roesemann S."/>
            <person name="Alexander J.E."/>
            <person name="Rich S.A."/>
            <person name="Livny J."/>
            <person name="Vlamakis H."/>
            <person name="Clish C."/>
            <person name="Bullock K."/>
            <person name="Deik A."/>
            <person name="Scott J."/>
            <person name="Pierce K.A."/>
            <person name="Xavier R.J."/>
            <person name="Alm E.J."/>
        </authorList>
    </citation>
    <scope>NUCLEOTIDE SEQUENCE [LARGE SCALE GENOMIC DNA]</scope>
    <source>
        <strain evidence="9 11">BIOML-A4</strain>
        <strain evidence="10 12">BIOML-A5</strain>
    </source>
</reference>
<accession>A0A6N7S6B0</accession>
<dbReference type="Gene3D" id="3.40.50.510">
    <property type="entry name" value="Phosphotransferase system, mannose-type IIA component"/>
    <property type="match status" value="1"/>
</dbReference>
<sequence>MIGILLMSHGKMAEGMLDSSQLFFGEEIEQLKTLCLAKEETVEGFDLRIRQTLASLDEGQGVLVLCDLLGGTPANRCVSLLSEGQKIRVITGMNLGMLIEILGIRPALSSVDQLDLNELAEAAKGGIVDLAAMMEDLESSFLQE</sequence>
<evidence type="ECO:0000256" key="4">
    <source>
        <dbReference type="ARBA" id="ARBA00022597"/>
    </source>
</evidence>
<dbReference type="InterPro" id="IPR051471">
    <property type="entry name" value="Bacterial_PTS_sugar_comp"/>
</dbReference>
<evidence type="ECO:0000256" key="1">
    <source>
        <dbReference type="ARBA" id="ARBA00004496"/>
    </source>
</evidence>
<dbReference type="InterPro" id="IPR036662">
    <property type="entry name" value="PTS_EIIA_man-typ_sf"/>
</dbReference>
<comment type="subcellular location">
    <subcellularLocation>
        <location evidence="1">Cytoplasm</location>
    </subcellularLocation>
</comment>
<keyword evidence="3" id="KW-0963">Cytoplasm</keyword>
<gene>
    <name evidence="10" type="ORF">GKD88_08215</name>
    <name evidence="9" type="ORF">GKE08_08810</name>
</gene>
<evidence type="ECO:0000256" key="2">
    <source>
        <dbReference type="ARBA" id="ARBA00022448"/>
    </source>
</evidence>
<evidence type="ECO:0000259" key="8">
    <source>
        <dbReference type="PROSITE" id="PS51096"/>
    </source>
</evidence>
<dbReference type="OrthoDB" id="9799827at2"/>
<comment type="caution">
    <text evidence="9">The sequence shown here is derived from an EMBL/GenBank/DDBJ whole genome shotgun (WGS) entry which is preliminary data.</text>
</comment>
<proteinExistence type="predicted"/>
<evidence type="ECO:0000256" key="5">
    <source>
        <dbReference type="ARBA" id="ARBA00022679"/>
    </source>
</evidence>
<dbReference type="EMBL" id="WKPI01000011">
    <property type="protein sequence ID" value="MSC33105.1"/>
    <property type="molecule type" value="Genomic_DNA"/>
</dbReference>
<dbReference type="GO" id="GO:0005737">
    <property type="term" value="C:cytoplasm"/>
    <property type="evidence" value="ECO:0007669"/>
    <property type="project" value="UniProtKB-SubCell"/>
</dbReference>
<evidence type="ECO:0000256" key="6">
    <source>
        <dbReference type="ARBA" id="ARBA00022683"/>
    </source>
</evidence>
<evidence type="ECO:0000313" key="12">
    <source>
        <dbReference type="Proteomes" id="UP000480929"/>
    </source>
</evidence>
<keyword evidence="2" id="KW-0813">Transport</keyword>
<keyword evidence="4" id="KW-0762">Sugar transport</keyword>
<dbReference type="GeneID" id="42457086"/>
<organism evidence="9 11">
    <name type="scientific">Holdemania massiliensis</name>
    <dbReference type="NCBI Taxonomy" id="1468449"/>
    <lineage>
        <taxon>Bacteria</taxon>
        <taxon>Bacillati</taxon>
        <taxon>Bacillota</taxon>
        <taxon>Erysipelotrichia</taxon>
        <taxon>Erysipelotrichales</taxon>
        <taxon>Erysipelotrichaceae</taxon>
        <taxon>Holdemania</taxon>
    </lineage>
</organism>
<evidence type="ECO:0000313" key="10">
    <source>
        <dbReference type="EMBL" id="MSC33105.1"/>
    </source>
</evidence>
<dbReference type="GO" id="GO:0009401">
    <property type="term" value="P:phosphoenolpyruvate-dependent sugar phosphotransferase system"/>
    <property type="evidence" value="ECO:0007669"/>
    <property type="project" value="UniProtKB-KW"/>
</dbReference>
<evidence type="ECO:0000256" key="3">
    <source>
        <dbReference type="ARBA" id="ARBA00022490"/>
    </source>
</evidence>
<dbReference type="InterPro" id="IPR033887">
    <property type="entry name" value="PTS_IIA_man"/>
</dbReference>
<dbReference type="SUPFAM" id="SSF53062">
    <property type="entry name" value="PTS system fructose IIA component-like"/>
    <property type="match status" value="1"/>
</dbReference>
<dbReference type="Pfam" id="PF03610">
    <property type="entry name" value="EIIA-man"/>
    <property type="match status" value="1"/>
</dbReference>
<keyword evidence="12" id="KW-1185">Reference proteome</keyword>
<dbReference type="InterPro" id="IPR004701">
    <property type="entry name" value="PTS_EIIA_man-typ"/>
</dbReference>
<protein>
    <submittedName>
        <fullName evidence="9">PTS mannose transporter subunit IIA</fullName>
    </submittedName>
</protein>
<keyword evidence="7" id="KW-0418">Kinase</keyword>
<evidence type="ECO:0000313" key="11">
    <source>
        <dbReference type="Proteomes" id="UP000433575"/>
    </source>
</evidence>
<dbReference type="Proteomes" id="UP000433575">
    <property type="component" value="Unassembled WGS sequence"/>
</dbReference>
<dbReference type="AlphaFoldDB" id="A0A6N7S6B0"/>
<dbReference type="PANTHER" id="PTHR33799:SF1">
    <property type="entry name" value="PTS SYSTEM MANNOSE-SPECIFIC EIIAB COMPONENT-RELATED"/>
    <property type="match status" value="1"/>
</dbReference>
<name>A0A6N7S6B0_9FIRM</name>
<dbReference type="GO" id="GO:0016020">
    <property type="term" value="C:membrane"/>
    <property type="evidence" value="ECO:0007669"/>
    <property type="project" value="InterPro"/>
</dbReference>
<dbReference type="EMBL" id="WKPJ01000010">
    <property type="protein sequence ID" value="MSA89427.1"/>
    <property type="molecule type" value="Genomic_DNA"/>
</dbReference>
<keyword evidence="5" id="KW-0808">Transferase</keyword>
<dbReference type="GO" id="GO:0016301">
    <property type="term" value="F:kinase activity"/>
    <property type="evidence" value="ECO:0007669"/>
    <property type="project" value="UniProtKB-KW"/>
</dbReference>
<dbReference type="Proteomes" id="UP000480929">
    <property type="component" value="Unassembled WGS sequence"/>
</dbReference>
<evidence type="ECO:0000313" key="9">
    <source>
        <dbReference type="EMBL" id="MSA89427.1"/>
    </source>
</evidence>
<feature type="domain" description="PTS EIIA type-4" evidence="8">
    <location>
        <begin position="1"/>
        <end position="127"/>
    </location>
</feature>
<dbReference type="RefSeq" id="WP_020225283.1">
    <property type="nucleotide sequence ID" value="NZ_AP031450.1"/>
</dbReference>